<feature type="region of interest" description="Disordered" evidence="7">
    <location>
        <begin position="115"/>
        <end position="139"/>
    </location>
</feature>
<reference evidence="10 11" key="1">
    <citation type="journal article" date="2021" name="BMC Genomics">
        <title>Datura genome reveals duplications of psychoactive alkaloid biosynthetic genes and high mutation rate following tissue culture.</title>
        <authorList>
            <person name="Rajewski A."/>
            <person name="Carter-House D."/>
            <person name="Stajich J."/>
            <person name="Litt A."/>
        </authorList>
    </citation>
    <scope>NUCLEOTIDE SEQUENCE [LARGE SCALE GENOMIC DNA]</scope>
    <source>
        <strain evidence="10">AR-01</strain>
    </source>
</reference>
<dbReference type="PANTHER" id="PTHR21736:SF38">
    <property type="entry name" value="PROTEIN OBERON 3"/>
    <property type="match status" value="1"/>
</dbReference>
<evidence type="ECO:0000256" key="3">
    <source>
        <dbReference type="ARBA" id="ARBA00022771"/>
    </source>
</evidence>
<evidence type="ECO:0000259" key="8">
    <source>
        <dbReference type="Pfam" id="PF07227"/>
    </source>
</evidence>
<feature type="region of interest" description="Disordered" evidence="7">
    <location>
        <begin position="275"/>
        <end position="314"/>
    </location>
</feature>
<organism evidence="10 11">
    <name type="scientific">Datura stramonium</name>
    <name type="common">Jimsonweed</name>
    <name type="synonym">Common thornapple</name>
    <dbReference type="NCBI Taxonomy" id="4076"/>
    <lineage>
        <taxon>Eukaryota</taxon>
        <taxon>Viridiplantae</taxon>
        <taxon>Streptophyta</taxon>
        <taxon>Embryophyta</taxon>
        <taxon>Tracheophyta</taxon>
        <taxon>Spermatophyta</taxon>
        <taxon>Magnoliopsida</taxon>
        <taxon>eudicotyledons</taxon>
        <taxon>Gunneridae</taxon>
        <taxon>Pentapetalae</taxon>
        <taxon>asterids</taxon>
        <taxon>lamiids</taxon>
        <taxon>Solanales</taxon>
        <taxon>Solanaceae</taxon>
        <taxon>Solanoideae</taxon>
        <taxon>Datureae</taxon>
        <taxon>Datura</taxon>
    </lineage>
</organism>
<keyword evidence="4" id="KW-0862">Zinc</keyword>
<comment type="caution">
    <text evidence="10">The sequence shown here is derived from an EMBL/GenBank/DDBJ whole genome shotgun (WGS) entry which is preliminary data.</text>
</comment>
<dbReference type="PANTHER" id="PTHR21736">
    <property type="entry name" value="VERNALIZATION-INSENSITIVE PROTEIN 3"/>
    <property type="match status" value="1"/>
</dbReference>
<feature type="domain" description="Oberon coiled-coil region" evidence="9">
    <location>
        <begin position="644"/>
        <end position="771"/>
    </location>
</feature>
<feature type="compositionally biased region" description="Polar residues" evidence="7">
    <location>
        <begin position="173"/>
        <end position="195"/>
    </location>
</feature>
<feature type="compositionally biased region" description="Basic and acidic residues" evidence="7">
    <location>
        <begin position="292"/>
        <end position="301"/>
    </location>
</feature>
<feature type="compositionally biased region" description="Polar residues" evidence="7">
    <location>
        <begin position="9"/>
        <end position="23"/>
    </location>
</feature>
<keyword evidence="2" id="KW-0479">Metal-binding</keyword>
<dbReference type="Pfam" id="PF07227">
    <property type="entry name" value="PHD_Oberon"/>
    <property type="match status" value="1"/>
</dbReference>
<evidence type="ECO:0008006" key="12">
    <source>
        <dbReference type="Google" id="ProtNLM"/>
    </source>
</evidence>
<evidence type="ECO:0000256" key="6">
    <source>
        <dbReference type="ARBA" id="ARBA00023242"/>
    </source>
</evidence>
<feature type="compositionally biased region" description="Polar residues" evidence="7">
    <location>
        <begin position="115"/>
        <end position="124"/>
    </location>
</feature>
<dbReference type="InterPro" id="IPR047578">
    <property type="entry name" value="OBE1-like_PHD"/>
</dbReference>
<keyword evidence="11" id="KW-1185">Reference proteome</keyword>
<feature type="region of interest" description="Disordered" evidence="7">
    <location>
        <begin position="1"/>
        <end position="23"/>
    </location>
</feature>
<evidence type="ECO:0000256" key="1">
    <source>
        <dbReference type="ARBA" id="ARBA00004123"/>
    </source>
</evidence>
<protein>
    <recommendedName>
        <fullName evidence="12">Protein OBERON 3</fullName>
    </recommendedName>
</protein>
<evidence type="ECO:0000259" key="9">
    <source>
        <dbReference type="Pfam" id="PF16312"/>
    </source>
</evidence>
<proteinExistence type="predicted"/>
<evidence type="ECO:0000256" key="4">
    <source>
        <dbReference type="ARBA" id="ARBA00022833"/>
    </source>
</evidence>
<feature type="domain" description="Oberon-like PHD finger" evidence="8">
    <location>
        <begin position="424"/>
        <end position="545"/>
    </location>
</feature>
<name>A0ABS8SAJ2_DATST</name>
<dbReference type="InterPro" id="IPR032881">
    <property type="entry name" value="Oberon-like_PHD"/>
</dbReference>
<keyword evidence="3" id="KW-0863">Zinc-finger</keyword>
<dbReference type="CDD" id="cd15612">
    <property type="entry name" value="PHD_OBE1_like"/>
    <property type="match status" value="1"/>
</dbReference>
<dbReference type="InterPro" id="IPR032535">
    <property type="entry name" value="Oberon_CC"/>
</dbReference>
<accession>A0ABS8SAJ2</accession>
<feature type="compositionally biased region" description="Basic and acidic residues" evidence="7">
    <location>
        <begin position="125"/>
        <end position="139"/>
    </location>
</feature>
<evidence type="ECO:0000313" key="11">
    <source>
        <dbReference type="Proteomes" id="UP000823775"/>
    </source>
</evidence>
<dbReference type="Proteomes" id="UP000823775">
    <property type="component" value="Unassembled WGS sequence"/>
</dbReference>
<comment type="subcellular location">
    <subcellularLocation>
        <location evidence="1">Nucleus</location>
    </subcellularLocation>
</comment>
<dbReference type="EMBL" id="JACEIK010000372">
    <property type="protein sequence ID" value="MCD7455862.1"/>
    <property type="molecule type" value="Genomic_DNA"/>
</dbReference>
<keyword evidence="5" id="KW-0175">Coiled coil</keyword>
<evidence type="ECO:0000313" key="10">
    <source>
        <dbReference type="EMBL" id="MCD7455862.1"/>
    </source>
</evidence>
<evidence type="ECO:0000256" key="7">
    <source>
        <dbReference type="SAM" id="MobiDB-lite"/>
    </source>
</evidence>
<dbReference type="PRINTS" id="PR01544">
    <property type="entry name" value="ARATH130DUF"/>
</dbReference>
<feature type="region of interest" description="Disordered" evidence="7">
    <location>
        <begin position="165"/>
        <end position="195"/>
    </location>
</feature>
<dbReference type="Pfam" id="PF16312">
    <property type="entry name" value="Oberon_cc"/>
    <property type="match status" value="1"/>
</dbReference>
<dbReference type="InterPro" id="IPR004082">
    <property type="entry name" value="OBERON"/>
</dbReference>
<keyword evidence="6" id="KW-0539">Nucleus</keyword>
<gene>
    <name evidence="10" type="ORF">HAX54_029861</name>
</gene>
<evidence type="ECO:0000256" key="5">
    <source>
        <dbReference type="ARBA" id="ARBA00023054"/>
    </source>
</evidence>
<evidence type="ECO:0000256" key="2">
    <source>
        <dbReference type="ARBA" id="ARBA00022723"/>
    </source>
</evidence>
<sequence>MVKDKENSNDSGNNVKGNNLESLGPTTFGGKGIHFLGKSVSKIETVSDGGAKRTETPPSCQELTLSYLCENSKLGFQQKDVFSGKVGSSYKGKEVMDHNEESYNRWVERDFLQMNESSRENGNSLKRDAADETENRENKSKIETLNLSLALPDVSLSLAGSNRLLNGDLRPSRSVQSLEPSHNTTKTTHSNDASLSCSYSHPFSHNPSCSLTRNSTEYSVGRGSDHIWNCGEGTNGSVHSRFRPTGDGGVAFANNNFALGRQVLHKASTDNISFFPSELPARPRIDGQSGDSRGRDSESLRGLESTDGGQARKISRPERILREIVSESIPLMAQIMQELPDETVESTKEYLRSLIATPERKDELVILQNRLNRRCDLTNETLAKCHKTQLELFVAIKMGLGSFLSRKKFLPTTELVEIFLLERCRNMNCMRVLPVEDCECKICSTKKGFCSECMCPVCLNFDCANNTCSWVGCDACSHWCHAVCGIQRNLIKPGPSFKGTTEMQFYCLGCGHASEMFGFVKDVFTSCAKDWGEETLMKELACVQKIFQGSKDFKGKELHDKADELRSKLEKKMISRPDVCNFIFQFFSYTEGLSEFPSSTFPDKDCSSQAGPTKDVVSIPASTFLAPKSSLYNISFSSRRKDTMFDEHQQKDVKASFMPAKMIEDEWSVKRLKKDELDSLESIVRIKEAEARMFQNRADDARREAESFRQVAIMESEKLENEYSEKLARLCLQESEERRRKNLEELKVLENSHCDYYKMKLRMESEITGLLKRMEATKQLEV</sequence>